<dbReference type="SMART" id="SM00829">
    <property type="entry name" value="PKS_ER"/>
    <property type="match status" value="1"/>
</dbReference>
<keyword evidence="4 6" id="KW-0862">Zinc</keyword>
<dbReference type="Pfam" id="PF00107">
    <property type="entry name" value="ADH_zinc_N"/>
    <property type="match status" value="1"/>
</dbReference>
<evidence type="ECO:0000256" key="2">
    <source>
        <dbReference type="ARBA" id="ARBA00008072"/>
    </source>
</evidence>
<reference evidence="9" key="3">
    <citation type="submission" date="2022-12" db="EMBL/GenBank/DDBJ databases">
        <title>Genome analysis and biological profiling of marine Salinicoccus roseus MOSEL-ME25.</title>
        <authorList>
            <person name="Mirza F.T."/>
            <person name="Xie Y."/>
            <person name="Shinwari Z.K."/>
        </authorList>
    </citation>
    <scope>NUCLEOTIDE SEQUENCE</scope>
    <source>
        <strain evidence="9">MOSEL-ME25</strain>
    </source>
</reference>
<dbReference type="InterPro" id="IPR013154">
    <property type="entry name" value="ADH-like_N"/>
</dbReference>
<dbReference type="RefSeq" id="WP_040104854.1">
    <property type="nucleotide sequence ID" value="NZ_JABEVU030000001.1"/>
</dbReference>
<dbReference type="Pfam" id="PF08240">
    <property type="entry name" value="ADH_N"/>
    <property type="match status" value="1"/>
</dbReference>
<organism evidence="8 10">
    <name type="scientific">Salinicoccus roseus</name>
    <dbReference type="NCBI Taxonomy" id="45670"/>
    <lineage>
        <taxon>Bacteria</taxon>
        <taxon>Bacillati</taxon>
        <taxon>Bacillota</taxon>
        <taxon>Bacilli</taxon>
        <taxon>Bacillales</taxon>
        <taxon>Staphylococcaceae</taxon>
        <taxon>Salinicoccus</taxon>
    </lineage>
</organism>
<dbReference type="InterPro" id="IPR036291">
    <property type="entry name" value="NAD(P)-bd_dom_sf"/>
</dbReference>
<evidence type="ECO:0000256" key="3">
    <source>
        <dbReference type="ARBA" id="ARBA00022723"/>
    </source>
</evidence>
<keyword evidence="5" id="KW-0560">Oxidoreductase</keyword>
<dbReference type="GO" id="GO:0008270">
    <property type="term" value="F:zinc ion binding"/>
    <property type="evidence" value="ECO:0007669"/>
    <property type="project" value="InterPro"/>
</dbReference>
<dbReference type="EMBL" id="JXII01000002">
    <property type="protein sequence ID" value="KIH71390.1"/>
    <property type="molecule type" value="Genomic_DNA"/>
</dbReference>
<dbReference type="OrthoDB" id="9806940at2"/>
<evidence type="ECO:0000313" key="10">
    <source>
        <dbReference type="Proteomes" id="UP000031546"/>
    </source>
</evidence>
<dbReference type="FunFam" id="3.40.50.720:FF:000003">
    <property type="entry name" value="S-(hydroxymethyl)glutathione dehydrogenase"/>
    <property type="match status" value="1"/>
</dbReference>
<dbReference type="Proteomes" id="UP000031546">
    <property type="component" value="Unassembled WGS sequence"/>
</dbReference>
<dbReference type="Gene3D" id="3.40.50.720">
    <property type="entry name" value="NAD(P)-binding Rossmann-like Domain"/>
    <property type="match status" value="1"/>
</dbReference>
<evidence type="ECO:0000313" key="8">
    <source>
        <dbReference type="EMBL" id="KIH71390.1"/>
    </source>
</evidence>
<keyword evidence="3 6" id="KW-0479">Metal-binding</keyword>
<dbReference type="Gene3D" id="3.90.180.10">
    <property type="entry name" value="Medium-chain alcohol dehydrogenases, catalytic domain"/>
    <property type="match status" value="1"/>
</dbReference>
<evidence type="ECO:0000256" key="4">
    <source>
        <dbReference type="ARBA" id="ARBA00022833"/>
    </source>
</evidence>
<proteinExistence type="inferred from homology"/>
<comment type="caution">
    <text evidence="8">The sequence shown here is derived from an EMBL/GenBank/DDBJ whole genome shotgun (WGS) entry which is preliminary data.</text>
</comment>
<sequence>MKIKAAVTPKKGEAFEIKDVELPDLDANDVLIKVAASGICHTDVSGRDTDMVDPPSVLGHEGAGIIEEVGPEVTDLKNGDHVVVSFASCGKCDNCLNGHPAHCENYAELNLNSHVDQETNELVERFFGQSSFASYSRVNQRNVVKIDKDIDLALAAPLGCGLQTGASTVLNVLKPESGSSIAVFGVGAVGLSAIMAAKIAGCENIIAVDLHENRLELAKELGATASIVSGKDADISGEIQKITGKGVQNILDTTGVDAVIEQAVSSLDSFGKLATVVTDDSFSVPLEILALKGASIVGTSQGDATPQEFIPEMISYYKDGQFPFDKMVKYYDFEEINQAFEESESGSVIKPVLRMDS</sequence>
<feature type="domain" description="Enoyl reductase (ER)" evidence="7">
    <location>
        <begin position="12"/>
        <end position="353"/>
    </location>
</feature>
<dbReference type="AlphaFoldDB" id="A0A0C2HCH4"/>
<dbReference type="InterPro" id="IPR013149">
    <property type="entry name" value="ADH-like_C"/>
</dbReference>
<reference evidence="8 10" key="1">
    <citation type="submission" date="2015-01" db="EMBL/GenBank/DDBJ databases">
        <title>Genome sequences of high lactate-tolerant strain Salinicoccus roseus W12 with industrial interest.</title>
        <authorList>
            <person name="Wang H."/>
            <person name="Yu B."/>
        </authorList>
    </citation>
    <scope>NUCLEOTIDE SEQUENCE [LARGE SCALE GENOMIC DNA]</scope>
    <source>
        <strain evidence="8 10">W12</strain>
    </source>
</reference>
<dbReference type="EMBL" id="JABEVU030000001">
    <property type="protein sequence ID" value="MDB0579445.1"/>
    <property type="molecule type" value="Genomic_DNA"/>
</dbReference>
<protein>
    <submittedName>
        <fullName evidence="8">Aryl-alcohol dehydrogenase</fullName>
    </submittedName>
    <submittedName>
        <fullName evidence="9">NAD(P)-dependent alcohol dehydrogenase</fullName>
    </submittedName>
</protein>
<dbReference type="GeneID" id="77844213"/>
<dbReference type="InterPro" id="IPR011032">
    <property type="entry name" value="GroES-like_sf"/>
</dbReference>
<comment type="similarity">
    <text evidence="2 6">Belongs to the zinc-containing alcohol dehydrogenase family.</text>
</comment>
<comment type="cofactor">
    <cofactor evidence="1 6">
        <name>Zn(2+)</name>
        <dbReference type="ChEBI" id="CHEBI:29105"/>
    </cofactor>
</comment>
<dbReference type="GO" id="GO:0016491">
    <property type="term" value="F:oxidoreductase activity"/>
    <property type="evidence" value="ECO:0007669"/>
    <property type="project" value="UniProtKB-KW"/>
</dbReference>
<dbReference type="Proteomes" id="UP000527860">
    <property type="component" value="Unassembled WGS sequence"/>
</dbReference>
<accession>A0A0C2HCH4</accession>
<keyword evidence="11" id="KW-1185">Reference proteome</keyword>
<dbReference type="PANTHER" id="PTHR43350:SF2">
    <property type="entry name" value="GROES-LIKE ZINC-BINDING ALCOHOL DEHYDROGENASE FAMILY PROTEIN"/>
    <property type="match status" value="1"/>
</dbReference>
<dbReference type="STRING" id="45670.SN16_01495"/>
<dbReference type="CDD" id="cd08278">
    <property type="entry name" value="benzyl_alcohol_DH"/>
    <property type="match status" value="1"/>
</dbReference>
<evidence type="ECO:0000256" key="1">
    <source>
        <dbReference type="ARBA" id="ARBA00001947"/>
    </source>
</evidence>
<dbReference type="InterPro" id="IPR020843">
    <property type="entry name" value="ER"/>
</dbReference>
<evidence type="ECO:0000313" key="9">
    <source>
        <dbReference type="EMBL" id="MDB0579445.1"/>
    </source>
</evidence>
<evidence type="ECO:0000256" key="6">
    <source>
        <dbReference type="RuleBase" id="RU361277"/>
    </source>
</evidence>
<evidence type="ECO:0000259" key="7">
    <source>
        <dbReference type="SMART" id="SM00829"/>
    </source>
</evidence>
<dbReference type="PANTHER" id="PTHR43350">
    <property type="entry name" value="NAD-DEPENDENT ALCOHOL DEHYDROGENASE"/>
    <property type="match status" value="1"/>
</dbReference>
<evidence type="ECO:0000313" key="11">
    <source>
        <dbReference type="Proteomes" id="UP000527860"/>
    </source>
</evidence>
<dbReference type="SUPFAM" id="SSF51735">
    <property type="entry name" value="NAD(P)-binding Rossmann-fold domains"/>
    <property type="match status" value="1"/>
</dbReference>
<dbReference type="InterPro" id="IPR002328">
    <property type="entry name" value="ADH_Zn_CS"/>
</dbReference>
<evidence type="ECO:0000256" key="5">
    <source>
        <dbReference type="ARBA" id="ARBA00023002"/>
    </source>
</evidence>
<dbReference type="SUPFAM" id="SSF50129">
    <property type="entry name" value="GroES-like"/>
    <property type="match status" value="1"/>
</dbReference>
<dbReference type="PROSITE" id="PS00059">
    <property type="entry name" value="ADH_ZINC"/>
    <property type="match status" value="1"/>
</dbReference>
<gene>
    <name evidence="9" type="ORF">F7P68_0002800</name>
    <name evidence="8" type="ORF">SN16_01495</name>
</gene>
<name>A0A0C2HCH4_9STAP</name>
<reference evidence="9" key="2">
    <citation type="submission" date="2020-04" db="EMBL/GenBank/DDBJ databases">
        <authorList>
            <person name="Tanveer F."/>
            <person name="Xie Y."/>
            <person name="Shinwari Z.K."/>
        </authorList>
    </citation>
    <scope>NUCLEOTIDE SEQUENCE</scope>
    <source>
        <strain evidence="9">MOSEL-ME25</strain>
    </source>
</reference>